<evidence type="ECO:0000313" key="3">
    <source>
        <dbReference type="Proteomes" id="UP001152803"/>
    </source>
</evidence>
<dbReference type="PANTHER" id="PTHR21678:SF6">
    <property type="entry name" value="R3H AND COILED-COIL DOMAIN-CONTAINING PROTEIN 1"/>
    <property type="match status" value="1"/>
</dbReference>
<protein>
    <submittedName>
        <fullName evidence="2">Uncharacterized protein</fullName>
    </submittedName>
</protein>
<dbReference type="InterPro" id="IPR039884">
    <property type="entry name" value="R3HC1/R3HCL"/>
</dbReference>
<sequence length="394" mass="43414">MQSVSEFSTVTLAFTSDVCYLPKHENEFIHKIFEDLEILLQGNGHNSVLIFPPLPSRLCDLIQKTIENYPSLCAFSAGEGRSRRTVVCHSHLRMSSDDDADRGRTHEQPPGLETWTQCWRGKRNPTPRTKRMNGRDDGEPDTALFLPRAVRERGGATRAASSRSFSEESCSDNTGETLTANRDELSDSSDHVTLGDDAFVKASHSGPGPGPWPPSWDLPVSYFRAMSWDCGPPGDAWSKTHLPALEPRINGGYISEIATNLKEQDVVILSAQNDYSCYENAWVGADADAFGHVLEIYNISPTFKTQDLMDALAEFSAGGLKIHRVDHAHALAVFPCMSAALRALSLTHPSIRVRNLSRGSRKSRAKALRLAELLRPLTEETHTGPSLPSAEQSC</sequence>
<proteinExistence type="predicted"/>
<dbReference type="AlphaFoldDB" id="A0A9Q1DA26"/>
<dbReference type="EMBL" id="JAFJMO010000011">
    <property type="protein sequence ID" value="KAJ8263520.1"/>
    <property type="molecule type" value="Genomic_DNA"/>
</dbReference>
<accession>A0A9Q1DA26</accession>
<feature type="compositionally biased region" description="Basic residues" evidence="1">
    <location>
        <begin position="120"/>
        <end position="132"/>
    </location>
</feature>
<dbReference type="OrthoDB" id="5418203at2759"/>
<feature type="compositionally biased region" description="Basic and acidic residues" evidence="1">
    <location>
        <begin position="181"/>
        <end position="192"/>
    </location>
</feature>
<reference evidence="2" key="1">
    <citation type="journal article" date="2023" name="Science">
        <title>Genome structures resolve the early diversification of teleost fishes.</title>
        <authorList>
            <person name="Parey E."/>
            <person name="Louis A."/>
            <person name="Montfort J."/>
            <person name="Bouchez O."/>
            <person name="Roques C."/>
            <person name="Iampietro C."/>
            <person name="Lluch J."/>
            <person name="Castinel A."/>
            <person name="Donnadieu C."/>
            <person name="Desvignes T."/>
            <person name="Floi Bucao C."/>
            <person name="Jouanno E."/>
            <person name="Wen M."/>
            <person name="Mejri S."/>
            <person name="Dirks R."/>
            <person name="Jansen H."/>
            <person name="Henkel C."/>
            <person name="Chen W.J."/>
            <person name="Zahm M."/>
            <person name="Cabau C."/>
            <person name="Klopp C."/>
            <person name="Thompson A.W."/>
            <person name="Robinson-Rechavi M."/>
            <person name="Braasch I."/>
            <person name="Lecointre G."/>
            <person name="Bobe J."/>
            <person name="Postlethwait J.H."/>
            <person name="Berthelot C."/>
            <person name="Roest Crollius H."/>
            <person name="Guiguen Y."/>
        </authorList>
    </citation>
    <scope>NUCLEOTIDE SEQUENCE</scope>
    <source>
        <strain evidence="2">Concon-B</strain>
    </source>
</reference>
<feature type="region of interest" description="Disordered" evidence="1">
    <location>
        <begin position="120"/>
        <end position="192"/>
    </location>
</feature>
<organism evidence="2 3">
    <name type="scientific">Conger conger</name>
    <name type="common">Conger eel</name>
    <name type="synonym">Muraena conger</name>
    <dbReference type="NCBI Taxonomy" id="82655"/>
    <lineage>
        <taxon>Eukaryota</taxon>
        <taxon>Metazoa</taxon>
        <taxon>Chordata</taxon>
        <taxon>Craniata</taxon>
        <taxon>Vertebrata</taxon>
        <taxon>Euteleostomi</taxon>
        <taxon>Actinopterygii</taxon>
        <taxon>Neopterygii</taxon>
        <taxon>Teleostei</taxon>
        <taxon>Anguilliformes</taxon>
        <taxon>Congridae</taxon>
        <taxon>Conger</taxon>
    </lineage>
</organism>
<evidence type="ECO:0000313" key="2">
    <source>
        <dbReference type="EMBL" id="KAJ8263520.1"/>
    </source>
</evidence>
<keyword evidence="3" id="KW-1185">Reference proteome</keyword>
<dbReference type="Proteomes" id="UP001152803">
    <property type="component" value="Unassembled WGS sequence"/>
</dbReference>
<comment type="caution">
    <text evidence="2">The sequence shown here is derived from an EMBL/GenBank/DDBJ whole genome shotgun (WGS) entry which is preliminary data.</text>
</comment>
<gene>
    <name evidence="2" type="ORF">COCON_G00159770</name>
</gene>
<dbReference type="PANTHER" id="PTHR21678">
    <property type="entry name" value="GROWTH INHIBITION AND DIFFERENTIATION RELATED PROTEIN 88"/>
    <property type="match status" value="1"/>
</dbReference>
<name>A0A9Q1DA26_CONCO</name>
<feature type="compositionally biased region" description="Low complexity" evidence="1">
    <location>
        <begin position="156"/>
        <end position="168"/>
    </location>
</feature>
<evidence type="ECO:0000256" key="1">
    <source>
        <dbReference type="SAM" id="MobiDB-lite"/>
    </source>
</evidence>